<reference evidence="1" key="1">
    <citation type="submission" date="2022-02" db="EMBL/GenBank/DDBJ databases">
        <title>Plant Genome Project.</title>
        <authorList>
            <person name="Zhang R.-G."/>
        </authorList>
    </citation>
    <scope>NUCLEOTIDE SEQUENCE</scope>
    <source>
        <strain evidence="1">AT1</strain>
    </source>
</reference>
<dbReference type="Proteomes" id="UP001062846">
    <property type="component" value="Chromosome 1"/>
</dbReference>
<evidence type="ECO:0000313" key="2">
    <source>
        <dbReference type="Proteomes" id="UP001062846"/>
    </source>
</evidence>
<name>A0ACC0QA83_RHOML</name>
<dbReference type="EMBL" id="CM046388">
    <property type="protein sequence ID" value="KAI8574259.1"/>
    <property type="molecule type" value="Genomic_DNA"/>
</dbReference>
<protein>
    <submittedName>
        <fullName evidence="1">Uncharacterized protein</fullName>
    </submittedName>
</protein>
<accession>A0ACC0QA83</accession>
<gene>
    <name evidence="1" type="ORF">RHMOL_Rhmol01G0340900</name>
</gene>
<sequence length="237" mass="26359">MARVNRGPPLKGYVSNSRRRKTVLEVDLNVPPSENRDQEGTSAHANFLVVEPSAPIDVEAFDDDVVISSPRAFAQAKYNSRRRRGRTVVVDVDSEERTSGVASIGRYKRRRVQSNLINSDLYVNLEVASGSMFEHIYVLFRGQEACKNPWLPLLGERENVQSVKPVPPPPPPPPPKEPIFKCPICMGPFVEEMSTKCGHVFCKACIKAAIGAQGKCPTCRRKVTIKDTIRIYLPASD</sequence>
<comment type="caution">
    <text evidence="1">The sequence shown here is derived from an EMBL/GenBank/DDBJ whole genome shotgun (WGS) entry which is preliminary data.</text>
</comment>
<evidence type="ECO:0000313" key="1">
    <source>
        <dbReference type="EMBL" id="KAI8574259.1"/>
    </source>
</evidence>
<organism evidence="1 2">
    <name type="scientific">Rhododendron molle</name>
    <name type="common">Chinese azalea</name>
    <name type="synonym">Azalea mollis</name>
    <dbReference type="NCBI Taxonomy" id="49168"/>
    <lineage>
        <taxon>Eukaryota</taxon>
        <taxon>Viridiplantae</taxon>
        <taxon>Streptophyta</taxon>
        <taxon>Embryophyta</taxon>
        <taxon>Tracheophyta</taxon>
        <taxon>Spermatophyta</taxon>
        <taxon>Magnoliopsida</taxon>
        <taxon>eudicotyledons</taxon>
        <taxon>Gunneridae</taxon>
        <taxon>Pentapetalae</taxon>
        <taxon>asterids</taxon>
        <taxon>Ericales</taxon>
        <taxon>Ericaceae</taxon>
        <taxon>Ericoideae</taxon>
        <taxon>Rhodoreae</taxon>
        <taxon>Rhododendron</taxon>
    </lineage>
</organism>
<keyword evidence="2" id="KW-1185">Reference proteome</keyword>
<proteinExistence type="predicted"/>